<protein>
    <submittedName>
        <fullName evidence="1">Winged helix DNA-binding domain-containing protein</fullName>
    </submittedName>
</protein>
<evidence type="ECO:0000313" key="2">
    <source>
        <dbReference type="EMBL" id="MCA5894608.1"/>
    </source>
</evidence>
<dbReference type="Proteomes" id="UP001319870">
    <property type="component" value="Unassembled WGS sequence"/>
</dbReference>
<reference evidence="1 3" key="1">
    <citation type="submission" date="2021-09" db="EMBL/GenBank/DDBJ databases">
        <title>Isoptericola luteus sp. nov., a novel bacterium isolated from Harbin, the capital city of Heilongjiang province.</title>
        <authorList>
            <person name="Li J."/>
        </authorList>
    </citation>
    <scope>NUCLEOTIDE SEQUENCE [LARGE SCALE GENOMIC DNA]</scope>
    <source>
        <strain evidence="1 3">NEAU-Y5</strain>
    </source>
</reference>
<comment type="caution">
    <text evidence="1">The sequence shown here is derived from an EMBL/GenBank/DDBJ whole genome shotgun (WGS) entry which is preliminary data.</text>
</comment>
<accession>A0ABS7Z9N7</accession>
<gene>
    <name evidence="1" type="ORF">LEP48_00220</name>
    <name evidence="2" type="ORF">LEP48_14810</name>
</gene>
<dbReference type="EMBL" id="JAIXCQ010000001">
    <property type="protein sequence ID" value="MCA5891775.1"/>
    <property type="molecule type" value="Genomic_DNA"/>
</dbReference>
<dbReference type="EMBL" id="JAIXCQ010000011">
    <property type="protein sequence ID" value="MCA5894608.1"/>
    <property type="molecule type" value="Genomic_DNA"/>
</dbReference>
<sequence>MTLTFAAVDSARVRAARLDALHLRPDVAGGAQDLTSAVAHLLAVQGQELQPALWGLSRRVAPSPGATSSPGRTEANALLAAGEVLRTHVLRPTWHLLRPDDARWLVRLTGERVARLVASTERSWGMGDLGPGVDAVAAEVADGPRTRAELKEALVARGLLAADAPGVVFTHVLIRAEIGRLVISGPPTEGRPTQHQTYAAFDDRVPSGYGPLGERYDAQEAVLELWRRYLPARAFATVNDLRLWSDITVSALRRGLAVLEDAGEVVRLPGAGDLEGLELVATRETAERWSGAGIPVPSRAGPVVDLLQAYDELLLSYRETRHVVLDPALPLPDRTGSFVHTVLVDGVVAGRWRWPAGRAVDAEHPVEVQWMRDPTPAERAALDEQSAELGAYLAR</sequence>
<dbReference type="PANTHER" id="PTHR38479">
    <property type="entry name" value="LMO0824 PROTEIN"/>
    <property type="match status" value="1"/>
</dbReference>
<evidence type="ECO:0000313" key="3">
    <source>
        <dbReference type="Proteomes" id="UP001319870"/>
    </source>
</evidence>
<organism evidence="1 3">
    <name type="scientific">Isoptericola luteus</name>
    <dbReference type="NCBI Taxonomy" id="2879484"/>
    <lineage>
        <taxon>Bacteria</taxon>
        <taxon>Bacillati</taxon>
        <taxon>Actinomycetota</taxon>
        <taxon>Actinomycetes</taxon>
        <taxon>Micrococcales</taxon>
        <taxon>Promicromonosporaceae</taxon>
        <taxon>Isoptericola</taxon>
    </lineage>
</organism>
<dbReference type="Pfam" id="PF06224">
    <property type="entry name" value="AlkZ-like"/>
    <property type="match status" value="1"/>
</dbReference>
<proteinExistence type="predicted"/>
<dbReference type="RefSeq" id="WP_225563506.1">
    <property type="nucleotide sequence ID" value="NZ_JAIXCQ010000001.1"/>
</dbReference>
<name>A0ABS7Z9N7_9MICO</name>
<dbReference type="PANTHER" id="PTHR38479:SF2">
    <property type="entry name" value="WINGED HELIX DNA-BINDING DOMAIN-CONTAINING PROTEIN"/>
    <property type="match status" value="1"/>
</dbReference>
<dbReference type="GO" id="GO:0003677">
    <property type="term" value="F:DNA binding"/>
    <property type="evidence" value="ECO:0007669"/>
    <property type="project" value="UniProtKB-KW"/>
</dbReference>
<dbReference type="InterPro" id="IPR009351">
    <property type="entry name" value="AlkZ-like"/>
</dbReference>
<evidence type="ECO:0000313" key="1">
    <source>
        <dbReference type="EMBL" id="MCA5891775.1"/>
    </source>
</evidence>
<keyword evidence="1" id="KW-0238">DNA-binding</keyword>
<keyword evidence="3" id="KW-1185">Reference proteome</keyword>